<evidence type="ECO:0000313" key="1">
    <source>
        <dbReference type="EMBL" id="MDZ8120408.1"/>
    </source>
</evidence>
<evidence type="ECO:0000313" key="2">
    <source>
        <dbReference type="Proteomes" id="UP001290861"/>
    </source>
</evidence>
<comment type="caution">
    <text evidence="1">The sequence shown here is derived from an EMBL/GenBank/DDBJ whole genome shotgun (WGS) entry which is preliminary data.</text>
</comment>
<dbReference type="InterPro" id="IPR013320">
    <property type="entry name" value="ConA-like_dom_sf"/>
</dbReference>
<dbReference type="SUPFAM" id="SSF49899">
    <property type="entry name" value="Concanavalin A-like lectins/glucanases"/>
    <property type="match status" value="1"/>
</dbReference>
<keyword evidence="2" id="KW-1185">Reference proteome</keyword>
<name>A0ABU5N1W3_9BACT</name>
<organism evidence="1 2">
    <name type="scientific">Pontiella agarivorans</name>
    <dbReference type="NCBI Taxonomy" id="3038953"/>
    <lineage>
        <taxon>Bacteria</taxon>
        <taxon>Pseudomonadati</taxon>
        <taxon>Kiritimatiellota</taxon>
        <taxon>Kiritimatiellia</taxon>
        <taxon>Kiritimatiellales</taxon>
        <taxon>Pontiellaceae</taxon>
        <taxon>Pontiella</taxon>
    </lineage>
</organism>
<protein>
    <submittedName>
        <fullName evidence="1">Uncharacterized protein</fullName>
    </submittedName>
</protein>
<dbReference type="Gene3D" id="2.60.120.200">
    <property type="match status" value="1"/>
</dbReference>
<dbReference type="EMBL" id="JARVCO010000012">
    <property type="protein sequence ID" value="MDZ8120408.1"/>
    <property type="molecule type" value="Genomic_DNA"/>
</dbReference>
<gene>
    <name evidence="1" type="ORF">P9H32_17395</name>
</gene>
<reference evidence="1 2" key="1">
    <citation type="journal article" date="2024" name="Appl. Environ. Microbiol.">
        <title>Pontiella agarivorans sp. nov., a novel marine anaerobic bacterium capable of degrading macroalgal polysaccharides and fixing nitrogen.</title>
        <authorList>
            <person name="Liu N."/>
            <person name="Kivenson V."/>
            <person name="Peng X."/>
            <person name="Cui Z."/>
            <person name="Lankiewicz T.S."/>
            <person name="Gosselin K.M."/>
            <person name="English C.J."/>
            <person name="Blair E.M."/>
            <person name="O'Malley M.A."/>
            <person name="Valentine D.L."/>
        </authorList>
    </citation>
    <scope>NUCLEOTIDE SEQUENCE [LARGE SCALE GENOMIC DNA]</scope>
    <source>
        <strain evidence="1 2">NLcol2</strain>
    </source>
</reference>
<accession>A0ABU5N1W3</accession>
<sequence length="224" mass="25108">MNRRVFAYLLSTACISSAKTPELRPKGLMLNLDFEGVKEGLIPNKALYPLFVPTGNLFVDRIKHRNLLVVDEGRGLDIPHSSLLDPAGDEWVVSIRVFLLTDGLILSQGNDRHGFAIYTKDHQVFARVRTGNVAYTLQEKPNSGISKFRKKWVTIELRISAGHAFLSLNRKYAAMVTGQPPLNGDGMRIRIGTHRELPGVFREFQKLNTDGFSGAINSLKIHRQ</sequence>
<proteinExistence type="predicted"/>
<dbReference type="RefSeq" id="WP_322610181.1">
    <property type="nucleotide sequence ID" value="NZ_JARVCO010000012.1"/>
</dbReference>
<dbReference type="Proteomes" id="UP001290861">
    <property type="component" value="Unassembled WGS sequence"/>
</dbReference>